<evidence type="ECO:0000256" key="7">
    <source>
        <dbReference type="ARBA" id="ARBA00022741"/>
    </source>
</evidence>
<dbReference type="GO" id="GO:0008218">
    <property type="term" value="P:bioluminescence"/>
    <property type="evidence" value="ECO:0007669"/>
    <property type="project" value="UniProtKB-KW"/>
</dbReference>
<comment type="similarity">
    <text evidence="3">Belongs to the ATP-dependent AMP-binding enzyme family.</text>
</comment>
<dbReference type="GO" id="GO:0004497">
    <property type="term" value="F:monooxygenase activity"/>
    <property type="evidence" value="ECO:0007669"/>
    <property type="project" value="UniProtKB-KW"/>
</dbReference>
<dbReference type="EMBL" id="LJIG01016158">
    <property type="protein sequence ID" value="KRT81442.1"/>
    <property type="molecule type" value="Genomic_DNA"/>
</dbReference>
<dbReference type="PANTHER" id="PTHR24096:SF423">
    <property type="entry name" value="GM05240P"/>
    <property type="match status" value="1"/>
</dbReference>
<gene>
    <name evidence="16" type="ORF">AMK59_5674</name>
</gene>
<evidence type="ECO:0000259" key="15">
    <source>
        <dbReference type="Pfam" id="PF00501"/>
    </source>
</evidence>
<evidence type="ECO:0000256" key="12">
    <source>
        <dbReference type="ARBA" id="ARBA00023223"/>
    </source>
</evidence>
<keyword evidence="12" id="KW-0455">Luminescence</keyword>
<keyword evidence="10" id="KW-0560">Oxidoreductase</keyword>
<dbReference type="GO" id="GO:0016405">
    <property type="term" value="F:CoA-ligase activity"/>
    <property type="evidence" value="ECO:0007669"/>
    <property type="project" value="TreeGrafter"/>
</dbReference>
<dbReference type="SUPFAM" id="SSF56801">
    <property type="entry name" value="Acetyl-CoA synthetase-like"/>
    <property type="match status" value="1"/>
</dbReference>
<dbReference type="Pfam" id="PF00501">
    <property type="entry name" value="AMP-binding"/>
    <property type="match status" value="1"/>
</dbReference>
<organism evidence="16 17">
    <name type="scientific">Oryctes borbonicus</name>
    <dbReference type="NCBI Taxonomy" id="1629725"/>
    <lineage>
        <taxon>Eukaryota</taxon>
        <taxon>Metazoa</taxon>
        <taxon>Ecdysozoa</taxon>
        <taxon>Arthropoda</taxon>
        <taxon>Hexapoda</taxon>
        <taxon>Insecta</taxon>
        <taxon>Pterygota</taxon>
        <taxon>Neoptera</taxon>
        <taxon>Endopterygota</taxon>
        <taxon>Coleoptera</taxon>
        <taxon>Polyphaga</taxon>
        <taxon>Scarabaeiformia</taxon>
        <taxon>Scarabaeidae</taxon>
        <taxon>Dynastinae</taxon>
        <taxon>Oryctes</taxon>
    </lineage>
</organism>
<keyword evidence="13" id="KW-0599">Photoprotein</keyword>
<keyword evidence="17" id="KW-1185">Reference proteome</keyword>
<evidence type="ECO:0000256" key="2">
    <source>
        <dbReference type="ARBA" id="ARBA00004275"/>
    </source>
</evidence>
<evidence type="ECO:0000313" key="16">
    <source>
        <dbReference type="EMBL" id="KRT81442.1"/>
    </source>
</evidence>
<feature type="non-terminal residue" evidence="16">
    <location>
        <position position="1"/>
    </location>
</feature>
<comment type="caution">
    <text evidence="16">The sequence shown here is derived from an EMBL/GenBank/DDBJ whole genome shotgun (WGS) entry which is preliminary data.</text>
</comment>
<keyword evidence="11" id="KW-0576">Peroxisome</keyword>
<reference evidence="16 17" key="1">
    <citation type="submission" date="2015-09" db="EMBL/GenBank/DDBJ databases">
        <title>Draft genome of the scarab beetle Oryctes borbonicus.</title>
        <authorList>
            <person name="Meyer J.M."/>
            <person name="Markov G.V."/>
            <person name="Baskaran P."/>
            <person name="Herrmann M."/>
            <person name="Sommer R.J."/>
            <person name="Roedelsperger C."/>
        </authorList>
    </citation>
    <scope>NUCLEOTIDE SEQUENCE [LARGE SCALE GENOMIC DNA]</scope>
    <source>
        <strain evidence="16">OB123</strain>
        <tissue evidence="16">Whole animal</tissue>
    </source>
</reference>
<keyword evidence="6" id="KW-0479">Metal-binding</keyword>
<sequence length="205" mass="23089">LPQENLGKLLLQILTAGNRNCIAFVNAKTEENLSYGELLDNSLRLAINLKMYGVTRDKIIAIASDNHVKNFVIVLAALYLGIPIAFINPKFTEYELQHILNIATPDIVFCTTPYCDKFDNLKSQNAFLRKIIVIDSHEHSRRNDTLRNFLNQYHKPSQQLSSFQPVDVDIKDQIAFILFSSGTTGLPKGVMLTHLNVLATLVYAL</sequence>
<dbReference type="Proteomes" id="UP000051574">
    <property type="component" value="Unassembled WGS sequence"/>
</dbReference>
<evidence type="ECO:0000256" key="8">
    <source>
        <dbReference type="ARBA" id="ARBA00022840"/>
    </source>
</evidence>
<keyword evidence="9" id="KW-0460">Magnesium</keyword>
<dbReference type="GO" id="GO:0005524">
    <property type="term" value="F:ATP binding"/>
    <property type="evidence" value="ECO:0007669"/>
    <property type="project" value="UniProtKB-KW"/>
</dbReference>
<dbReference type="OrthoDB" id="6781489at2759"/>
<evidence type="ECO:0000256" key="6">
    <source>
        <dbReference type="ARBA" id="ARBA00022723"/>
    </source>
</evidence>
<keyword evidence="7" id="KW-0547">Nucleotide-binding</keyword>
<dbReference type="GO" id="GO:0046872">
    <property type="term" value="F:metal ion binding"/>
    <property type="evidence" value="ECO:0007669"/>
    <property type="project" value="UniProtKB-KW"/>
</dbReference>
<evidence type="ECO:0000256" key="14">
    <source>
        <dbReference type="ARBA" id="ARBA00048497"/>
    </source>
</evidence>
<proteinExistence type="inferred from homology"/>
<evidence type="ECO:0000256" key="10">
    <source>
        <dbReference type="ARBA" id="ARBA00023033"/>
    </source>
</evidence>
<dbReference type="AlphaFoldDB" id="A0A0T6B290"/>
<evidence type="ECO:0000256" key="5">
    <source>
        <dbReference type="ARBA" id="ARBA00019043"/>
    </source>
</evidence>
<keyword evidence="10" id="KW-0503">Monooxygenase</keyword>
<dbReference type="GO" id="GO:0005777">
    <property type="term" value="C:peroxisome"/>
    <property type="evidence" value="ECO:0007669"/>
    <property type="project" value="UniProtKB-SubCell"/>
</dbReference>
<comment type="cofactor">
    <cofactor evidence="1">
        <name>Mg(2+)</name>
        <dbReference type="ChEBI" id="CHEBI:18420"/>
    </cofactor>
</comment>
<keyword evidence="8" id="KW-0067">ATP-binding</keyword>
<dbReference type="InterPro" id="IPR020845">
    <property type="entry name" value="AMP-binding_CS"/>
</dbReference>
<evidence type="ECO:0000256" key="9">
    <source>
        <dbReference type="ARBA" id="ARBA00022842"/>
    </source>
</evidence>
<dbReference type="InterPro" id="IPR000873">
    <property type="entry name" value="AMP-dep_synth/lig_dom"/>
</dbReference>
<feature type="domain" description="AMP-dependent synthetase/ligase" evidence="15">
    <location>
        <begin position="20"/>
        <end position="201"/>
    </location>
</feature>
<evidence type="ECO:0000256" key="1">
    <source>
        <dbReference type="ARBA" id="ARBA00001946"/>
    </source>
</evidence>
<dbReference type="PANTHER" id="PTHR24096">
    <property type="entry name" value="LONG-CHAIN-FATTY-ACID--COA LIGASE"/>
    <property type="match status" value="1"/>
</dbReference>
<evidence type="ECO:0000256" key="4">
    <source>
        <dbReference type="ARBA" id="ARBA00012532"/>
    </source>
</evidence>
<dbReference type="Gene3D" id="3.40.50.980">
    <property type="match status" value="1"/>
</dbReference>
<evidence type="ECO:0000256" key="13">
    <source>
        <dbReference type="ARBA" id="ARBA00023262"/>
    </source>
</evidence>
<evidence type="ECO:0000256" key="3">
    <source>
        <dbReference type="ARBA" id="ARBA00006432"/>
    </source>
</evidence>
<comment type="catalytic activity">
    <reaction evidence="14">
        <text>firefly D-luciferin + ATP + O2 = firefly oxyluciferin + hnu + AMP + CO2 + diphosphate</text>
        <dbReference type="Rhea" id="RHEA:10732"/>
        <dbReference type="ChEBI" id="CHEBI:15379"/>
        <dbReference type="ChEBI" id="CHEBI:16526"/>
        <dbReference type="ChEBI" id="CHEBI:16792"/>
        <dbReference type="ChEBI" id="CHEBI:30212"/>
        <dbReference type="ChEBI" id="CHEBI:30616"/>
        <dbReference type="ChEBI" id="CHEBI:33019"/>
        <dbReference type="ChEBI" id="CHEBI:58038"/>
        <dbReference type="ChEBI" id="CHEBI:456215"/>
        <dbReference type="EC" id="1.13.12.7"/>
    </reaction>
</comment>
<accession>A0A0T6B290</accession>
<evidence type="ECO:0000256" key="11">
    <source>
        <dbReference type="ARBA" id="ARBA00023140"/>
    </source>
</evidence>
<evidence type="ECO:0000313" key="17">
    <source>
        <dbReference type="Proteomes" id="UP000051574"/>
    </source>
</evidence>
<dbReference type="PROSITE" id="PS00455">
    <property type="entry name" value="AMP_BINDING"/>
    <property type="match status" value="1"/>
</dbReference>
<dbReference type="EC" id="1.13.12.7" evidence="4"/>
<name>A0A0T6B290_9SCAR</name>
<protein>
    <recommendedName>
        <fullName evidence="5">Luciferin 4-monooxygenase</fullName>
        <ecNumber evidence="4">1.13.12.7</ecNumber>
    </recommendedName>
</protein>
<comment type="subcellular location">
    <subcellularLocation>
        <location evidence="2">Peroxisome</location>
    </subcellularLocation>
</comment>